<organism evidence="2 3">
    <name type="scientific">Pterulicium gracile</name>
    <dbReference type="NCBI Taxonomy" id="1884261"/>
    <lineage>
        <taxon>Eukaryota</taxon>
        <taxon>Fungi</taxon>
        <taxon>Dikarya</taxon>
        <taxon>Basidiomycota</taxon>
        <taxon>Agaricomycotina</taxon>
        <taxon>Agaricomycetes</taxon>
        <taxon>Agaricomycetidae</taxon>
        <taxon>Agaricales</taxon>
        <taxon>Pleurotineae</taxon>
        <taxon>Pterulaceae</taxon>
        <taxon>Pterulicium</taxon>
    </lineage>
</organism>
<dbReference type="STRING" id="1884261.A0A5C3QYB3"/>
<dbReference type="InterPro" id="IPR013154">
    <property type="entry name" value="ADH-like_N"/>
</dbReference>
<dbReference type="PANTHER" id="PTHR45033">
    <property type="match status" value="1"/>
</dbReference>
<dbReference type="SMART" id="SM00829">
    <property type="entry name" value="PKS_ER"/>
    <property type="match status" value="1"/>
</dbReference>
<dbReference type="AlphaFoldDB" id="A0A5C3QYB3"/>
<reference evidence="2 3" key="1">
    <citation type="journal article" date="2019" name="Nat. Ecol. Evol.">
        <title>Megaphylogeny resolves global patterns of mushroom evolution.</title>
        <authorList>
            <person name="Varga T."/>
            <person name="Krizsan K."/>
            <person name="Foldi C."/>
            <person name="Dima B."/>
            <person name="Sanchez-Garcia M."/>
            <person name="Sanchez-Ramirez S."/>
            <person name="Szollosi G.J."/>
            <person name="Szarkandi J.G."/>
            <person name="Papp V."/>
            <person name="Albert L."/>
            <person name="Andreopoulos W."/>
            <person name="Angelini C."/>
            <person name="Antonin V."/>
            <person name="Barry K.W."/>
            <person name="Bougher N.L."/>
            <person name="Buchanan P."/>
            <person name="Buyck B."/>
            <person name="Bense V."/>
            <person name="Catcheside P."/>
            <person name="Chovatia M."/>
            <person name="Cooper J."/>
            <person name="Damon W."/>
            <person name="Desjardin D."/>
            <person name="Finy P."/>
            <person name="Geml J."/>
            <person name="Haridas S."/>
            <person name="Hughes K."/>
            <person name="Justo A."/>
            <person name="Karasinski D."/>
            <person name="Kautmanova I."/>
            <person name="Kiss B."/>
            <person name="Kocsube S."/>
            <person name="Kotiranta H."/>
            <person name="LaButti K.M."/>
            <person name="Lechner B.E."/>
            <person name="Liimatainen K."/>
            <person name="Lipzen A."/>
            <person name="Lukacs Z."/>
            <person name="Mihaltcheva S."/>
            <person name="Morgado L.N."/>
            <person name="Niskanen T."/>
            <person name="Noordeloos M.E."/>
            <person name="Ohm R.A."/>
            <person name="Ortiz-Santana B."/>
            <person name="Ovrebo C."/>
            <person name="Racz N."/>
            <person name="Riley R."/>
            <person name="Savchenko A."/>
            <person name="Shiryaev A."/>
            <person name="Soop K."/>
            <person name="Spirin V."/>
            <person name="Szebenyi C."/>
            <person name="Tomsovsky M."/>
            <person name="Tulloss R.E."/>
            <person name="Uehling J."/>
            <person name="Grigoriev I.V."/>
            <person name="Vagvolgyi C."/>
            <person name="Papp T."/>
            <person name="Martin F.M."/>
            <person name="Miettinen O."/>
            <person name="Hibbett D.S."/>
            <person name="Nagy L.G."/>
        </authorList>
    </citation>
    <scope>NUCLEOTIDE SEQUENCE [LARGE SCALE GENOMIC DNA]</scope>
    <source>
        <strain evidence="2 3">CBS 309.79</strain>
    </source>
</reference>
<dbReference type="PANTHER" id="PTHR45033:SF2">
    <property type="entry name" value="ZINC-TYPE ALCOHOL DEHYDROGENASE-LIKE PROTEIN C1773.06C"/>
    <property type="match status" value="1"/>
</dbReference>
<dbReference type="SUPFAM" id="SSF50129">
    <property type="entry name" value="GroES-like"/>
    <property type="match status" value="1"/>
</dbReference>
<dbReference type="Gene3D" id="3.40.50.720">
    <property type="entry name" value="NAD(P)-binding Rossmann-like Domain"/>
    <property type="match status" value="1"/>
</dbReference>
<sequence length="349" mass="37593">MTSGGPLPTTSRAWRLPQVNGHQALKLVEDKVPQLESDQVLVKIYAVALNFHDLHIALGTLRTPPIPNVIPLCDMSGQIIALGSTVKGLKLGDRVSASRVWDHIHGDFKAHMLPTISGNRCDGMLTEYKVLPVHALVAIPDHLTYEEGACLPCSGVTAWTCLHGPRPVKGGDYVLVQGTGGVAVFAIQFAAACGANVIVVSSSDAKLEVAKSLGAHHLINYNKTQNWDEEVKRITCGEGVDHIIEIGGPGTLSRSVKSISFGGYIHAVGFVNETGGEHIDITRAAMAMAFTVRGIFVGSVAAFRDMNRLVSSRKLKPVVDKVFRFEEAIDAYDYLASQKHIGKVVIKVF</sequence>
<dbReference type="CDD" id="cd08276">
    <property type="entry name" value="MDR7"/>
    <property type="match status" value="1"/>
</dbReference>
<dbReference type="Proteomes" id="UP000305067">
    <property type="component" value="Unassembled WGS sequence"/>
</dbReference>
<feature type="domain" description="Enoyl reductase (ER)" evidence="1">
    <location>
        <begin position="21"/>
        <end position="346"/>
    </location>
</feature>
<dbReference type="InterPro" id="IPR020843">
    <property type="entry name" value="ER"/>
</dbReference>
<dbReference type="Gene3D" id="3.90.180.10">
    <property type="entry name" value="Medium-chain alcohol dehydrogenases, catalytic domain"/>
    <property type="match status" value="1"/>
</dbReference>
<evidence type="ECO:0000313" key="2">
    <source>
        <dbReference type="EMBL" id="TFL06985.1"/>
    </source>
</evidence>
<dbReference type="Pfam" id="PF08240">
    <property type="entry name" value="ADH_N"/>
    <property type="match status" value="1"/>
</dbReference>
<accession>A0A5C3QYB3</accession>
<evidence type="ECO:0000259" key="1">
    <source>
        <dbReference type="SMART" id="SM00829"/>
    </source>
</evidence>
<evidence type="ECO:0000313" key="3">
    <source>
        <dbReference type="Proteomes" id="UP000305067"/>
    </source>
</evidence>
<dbReference type="GO" id="GO:0016491">
    <property type="term" value="F:oxidoreductase activity"/>
    <property type="evidence" value="ECO:0007669"/>
    <property type="project" value="InterPro"/>
</dbReference>
<dbReference type="InterPro" id="IPR013149">
    <property type="entry name" value="ADH-like_C"/>
</dbReference>
<dbReference type="EMBL" id="ML178814">
    <property type="protein sequence ID" value="TFL06985.1"/>
    <property type="molecule type" value="Genomic_DNA"/>
</dbReference>
<proteinExistence type="predicted"/>
<dbReference type="InterPro" id="IPR036291">
    <property type="entry name" value="NAD(P)-bd_dom_sf"/>
</dbReference>
<dbReference type="SUPFAM" id="SSF51735">
    <property type="entry name" value="NAD(P)-binding Rossmann-fold domains"/>
    <property type="match status" value="1"/>
</dbReference>
<protein>
    <submittedName>
        <fullName evidence="2">NAD-P-binding protein</fullName>
    </submittedName>
</protein>
<dbReference type="InterPro" id="IPR052711">
    <property type="entry name" value="Zinc_ADH-like"/>
</dbReference>
<keyword evidence="3" id="KW-1185">Reference proteome</keyword>
<dbReference type="OrthoDB" id="9930022at2759"/>
<dbReference type="Pfam" id="PF00107">
    <property type="entry name" value="ADH_zinc_N"/>
    <property type="match status" value="1"/>
</dbReference>
<gene>
    <name evidence="2" type="ORF">BDV98DRAFT_498019</name>
</gene>
<dbReference type="InterPro" id="IPR011032">
    <property type="entry name" value="GroES-like_sf"/>
</dbReference>
<name>A0A5C3QYB3_9AGAR</name>